<evidence type="ECO:0000313" key="1">
    <source>
        <dbReference type="EMBL" id="SNR59711.1"/>
    </source>
</evidence>
<gene>
    <name evidence="1" type="ORF">SAMN06265355_104464</name>
</gene>
<dbReference type="Gene3D" id="1.10.1200.10">
    <property type="entry name" value="ACP-like"/>
    <property type="match status" value="1"/>
</dbReference>
<keyword evidence="2" id="KW-1185">Reference proteome</keyword>
<accession>A0A238XMB6</accession>
<name>A0A238XMB6_9ACTN</name>
<dbReference type="SUPFAM" id="SSF47336">
    <property type="entry name" value="ACP-like"/>
    <property type="match status" value="1"/>
</dbReference>
<dbReference type="AlphaFoldDB" id="A0A238XMB6"/>
<dbReference type="EMBL" id="FZNP01000004">
    <property type="protein sequence ID" value="SNR59711.1"/>
    <property type="molecule type" value="Genomic_DNA"/>
</dbReference>
<proteinExistence type="predicted"/>
<dbReference type="RefSeq" id="WP_089312064.1">
    <property type="nucleotide sequence ID" value="NZ_FZNP01000004.1"/>
</dbReference>
<organism evidence="1 2">
    <name type="scientific">Actinomadura mexicana</name>
    <dbReference type="NCBI Taxonomy" id="134959"/>
    <lineage>
        <taxon>Bacteria</taxon>
        <taxon>Bacillati</taxon>
        <taxon>Actinomycetota</taxon>
        <taxon>Actinomycetes</taxon>
        <taxon>Streptosporangiales</taxon>
        <taxon>Thermomonosporaceae</taxon>
        <taxon>Actinomadura</taxon>
    </lineage>
</organism>
<protein>
    <submittedName>
        <fullName evidence="1">Clorobiocin biosynthesis protein CloN5</fullName>
    </submittedName>
</protein>
<reference evidence="2" key="1">
    <citation type="submission" date="2017-06" db="EMBL/GenBank/DDBJ databases">
        <authorList>
            <person name="Varghese N."/>
            <person name="Submissions S."/>
        </authorList>
    </citation>
    <scope>NUCLEOTIDE SEQUENCE [LARGE SCALE GENOMIC DNA]</scope>
    <source>
        <strain evidence="2">DSM 44485</strain>
    </source>
</reference>
<sequence length="95" mass="10293">MSIDEIKALIQNFIAENFLDGDPDGELEDTTPLLESGVLNSMNSAILLNFLREEIHVRVPLTEMNEANFRDVQAISKLVAGMVPAPAGAEGAQKP</sequence>
<evidence type="ECO:0000313" key="2">
    <source>
        <dbReference type="Proteomes" id="UP000198420"/>
    </source>
</evidence>
<dbReference type="OrthoDB" id="5383272at2"/>
<dbReference type="Proteomes" id="UP000198420">
    <property type="component" value="Unassembled WGS sequence"/>
</dbReference>
<dbReference type="InterPro" id="IPR036736">
    <property type="entry name" value="ACP-like_sf"/>
</dbReference>